<feature type="compositionally biased region" description="Low complexity" evidence="8">
    <location>
        <begin position="895"/>
        <end position="916"/>
    </location>
</feature>
<keyword evidence="2 7" id="KW-0547">Nucleotide-binding</keyword>
<dbReference type="SUPFAM" id="SSF48403">
    <property type="entry name" value="Ankyrin repeat"/>
    <property type="match status" value="2"/>
</dbReference>
<dbReference type="PROSITE" id="PS51509">
    <property type="entry name" value="PHOSPHAGEN_KINASE_N"/>
    <property type="match status" value="1"/>
</dbReference>
<feature type="compositionally biased region" description="Polar residues" evidence="8">
    <location>
        <begin position="1042"/>
        <end position="1096"/>
    </location>
</feature>
<evidence type="ECO:0000256" key="5">
    <source>
        <dbReference type="PROSITE-ProRule" id="PRU00023"/>
    </source>
</evidence>
<dbReference type="EnsemblMetazoa" id="XM_014397236.2">
    <property type="protein sequence ID" value="XP_014252722.1"/>
    <property type="gene ID" value="LOC106668453"/>
</dbReference>
<feature type="binding site" evidence="7">
    <location>
        <begin position="1689"/>
        <end position="1694"/>
    </location>
    <ligand>
        <name>ATP</name>
        <dbReference type="ChEBI" id="CHEBI:30616"/>
    </ligand>
</feature>
<feature type="region of interest" description="Disordered" evidence="8">
    <location>
        <begin position="1"/>
        <end position="25"/>
    </location>
</feature>
<dbReference type="InterPro" id="IPR002110">
    <property type="entry name" value="Ankyrin_rpt"/>
</dbReference>
<keyword evidence="1 7" id="KW-0808">Transferase</keyword>
<dbReference type="SUPFAM" id="SSF48034">
    <property type="entry name" value="Guanido kinase N-terminal domain"/>
    <property type="match status" value="1"/>
</dbReference>
<name>A0A8I6RYU8_CIMLE</name>
<feature type="repeat" description="ANK" evidence="5">
    <location>
        <begin position="302"/>
        <end position="335"/>
    </location>
</feature>
<feature type="compositionally biased region" description="Low complexity" evidence="8">
    <location>
        <begin position="603"/>
        <end position="612"/>
    </location>
</feature>
<dbReference type="SMART" id="SM00248">
    <property type="entry name" value="ANK"/>
    <property type="match status" value="5"/>
</dbReference>
<proteinExistence type="inferred from homology"/>
<feature type="binding site" evidence="7">
    <location>
        <begin position="1660"/>
        <end position="1664"/>
    </location>
    <ligand>
        <name>ATP</name>
        <dbReference type="ChEBI" id="CHEBI:30616"/>
    </ligand>
</feature>
<dbReference type="InterPro" id="IPR022413">
    <property type="entry name" value="ATP-guanido_PTrfase_N"/>
</dbReference>
<dbReference type="Pfam" id="PF12796">
    <property type="entry name" value="Ank_2"/>
    <property type="match status" value="2"/>
</dbReference>
<feature type="compositionally biased region" description="Polar residues" evidence="8">
    <location>
        <begin position="647"/>
        <end position="660"/>
    </location>
</feature>
<evidence type="ECO:0000313" key="12">
    <source>
        <dbReference type="Proteomes" id="UP000494040"/>
    </source>
</evidence>
<dbReference type="Gene3D" id="3.30.590.10">
    <property type="entry name" value="Glutamine synthetase/guanido kinase, catalytic domain"/>
    <property type="match status" value="1"/>
</dbReference>
<feature type="compositionally biased region" description="Basic and acidic residues" evidence="8">
    <location>
        <begin position="435"/>
        <end position="451"/>
    </location>
</feature>
<evidence type="ECO:0000259" key="10">
    <source>
        <dbReference type="PROSITE" id="PS51510"/>
    </source>
</evidence>
<dbReference type="Gene3D" id="1.10.135.10">
    <property type="entry name" value="ATP:guanido phosphotransferase, N-terminal domain"/>
    <property type="match status" value="1"/>
</dbReference>
<reference evidence="11" key="1">
    <citation type="submission" date="2022-01" db="UniProtKB">
        <authorList>
            <consortium name="EnsemblMetazoa"/>
        </authorList>
    </citation>
    <scope>IDENTIFICATION</scope>
</reference>
<keyword evidence="12" id="KW-1185">Reference proteome</keyword>
<dbReference type="PANTHER" id="PTHR24172">
    <property type="entry name" value="ANK_REP_REGION DOMAIN-CONTAINING PROTEIN"/>
    <property type="match status" value="1"/>
</dbReference>
<dbReference type="PROSITE" id="PS51510">
    <property type="entry name" value="PHOSPHAGEN_KINASE_C"/>
    <property type="match status" value="1"/>
</dbReference>
<dbReference type="RefSeq" id="XP_014252722.1">
    <property type="nucleotide sequence ID" value="XM_014397236.2"/>
</dbReference>
<feature type="binding site" evidence="7">
    <location>
        <begin position="1490"/>
        <end position="1494"/>
    </location>
    <ligand>
        <name>ATP</name>
        <dbReference type="ChEBI" id="CHEBI:30616"/>
    </ligand>
</feature>
<dbReference type="PANTHER" id="PTHR24172:SF4">
    <property type="entry name" value="ANK_REP_REGION DOMAIN-CONTAINING PROTEIN"/>
    <property type="match status" value="1"/>
</dbReference>
<feature type="domain" description="Phosphagen kinase N-terminal" evidence="9">
    <location>
        <begin position="1356"/>
        <end position="1453"/>
    </location>
</feature>
<evidence type="ECO:0000256" key="3">
    <source>
        <dbReference type="ARBA" id="ARBA00022777"/>
    </source>
</evidence>
<dbReference type="SUPFAM" id="SSF55931">
    <property type="entry name" value="Glutamine synthetase/guanido kinase"/>
    <property type="match status" value="1"/>
</dbReference>
<accession>A0A8I6RYU8</accession>
<feature type="repeat" description="ANK" evidence="5">
    <location>
        <begin position="336"/>
        <end position="369"/>
    </location>
</feature>
<feature type="compositionally biased region" description="Acidic residues" evidence="8">
    <location>
        <begin position="557"/>
        <end position="569"/>
    </location>
</feature>
<evidence type="ECO:0000256" key="2">
    <source>
        <dbReference type="ARBA" id="ARBA00022741"/>
    </source>
</evidence>
<organism evidence="11 12">
    <name type="scientific">Cimex lectularius</name>
    <name type="common">Bed bug</name>
    <name type="synonym">Acanthia lectularia</name>
    <dbReference type="NCBI Taxonomy" id="79782"/>
    <lineage>
        <taxon>Eukaryota</taxon>
        <taxon>Metazoa</taxon>
        <taxon>Ecdysozoa</taxon>
        <taxon>Arthropoda</taxon>
        <taxon>Hexapoda</taxon>
        <taxon>Insecta</taxon>
        <taxon>Pterygota</taxon>
        <taxon>Neoptera</taxon>
        <taxon>Paraneoptera</taxon>
        <taxon>Hemiptera</taxon>
        <taxon>Heteroptera</taxon>
        <taxon>Panheteroptera</taxon>
        <taxon>Cimicomorpha</taxon>
        <taxon>Cimicidae</taxon>
        <taxon>Cimex</taxon>
    </lineage>
</organism>
<feature type="compositionally biased region" description="Polar residues" evidence="8">
    <location>
        <begin position="987"/>
        <end position="1023"/>
    </location>
</feature>
<feature type="region of interest" description="Disordered" evidence="8">
    <location>
        <begin position="596"/>
        <end position="1117"/>
    </location>
</feature>
<dbReference type="InterPro" id="IPR022414">
    <property type="entry name" value="ATP-guanido_PTrfase_cat"/>
</dbReference>
<evidence type="ECO:0000313" key="11">
    <source>
        <dbReference type="EnsemblMetazoa" id="XP_014252722.1"/>
    </source>
</evidence>
<evidence type="ECO:0000256" key="4">
    <source>
        <dbReference type="ARBA" id="ARBA00022840"/>
    </source>
</evidence>
<protein>
    <recommendedName>
        <fullName evidence="13">Arginine kinase</fullName>
    </recommendedName>
</protein>
<feature type="compositionally biased region" description="Basic and acidic residues" evidence="8">
    <location>
        <begin position="570"/>
        <end position="579"/>
    </location>
</feature>
<dbReference type="GeneID" id="106668453"/>
<evidence type="ECO:0000256" key="1">
    <source>
        <dbReference type="ARBA" id="ARBA00022679"/>
    </source>
</evidence>
<feature type="repeat" description="ANK" evidence="5">
    <location>
        <begin position="1266"/>
        <end position="1299"/>
    </location>
</feature>
<dbReference type="OrthoDB" id="432281at2759"/>
<comment type="similarity">
    <text evidence="6">Belongs to the ATP:guanido phosphotransferase family.</text>
</comment>
<feature type="compositionally biased region" description="Polar residues" evidence="8">
    <location>
        <begin position="836"/>
        <end position="850"/>
    </location>
</feature>
<keyword evidence="5" id="KW-0040">ANK repeat</keyword>
<feature type="compositionally biased region" description="Polar residues" evidence="8">
    <location>
        <begin position="773"/>
        <end position="808"/>
    </location>
</feature>
<feature type="domain" description="Phosphagen kinase C-terminal" evidence="10">
    <location>
        <begin position="1487"/>
        <end position="1730"/>
    </location>
</feature>
<keyword evidence="3 7" id="KW-0418">Kinase</keyword>
<evidence type="ECO:0008006" key="13">
    <source>
        <dbReference type="Google" id="ProtNLM"/>
    </source>
</evidence>
<evidence type="ECO:0000256" key="8">
    <source>
        <dbReference type="SAM" id="MobiDB-lite"/>
    </source>
</evidence>
<dbReference type="GO" id="GO:0016301">
    <property type="term" value="F:kinase activity"/>
    <property type="evidence" value="ECO:0007669"/>
    <property type="project" value="UniProtKB-KW"/>
</dbReference>
<dbReference type="PROSITE" id="PS50297">
    <property type="entry name" value="ANK_REP_REGION"/>
    <property type="match status" value="3"/>
</dbReference>
<sequence>MSAKWSRRSKIPTRQPTGLYVHSSPPTAVPVHPSIVRQWLRGGEIERLMELILQGEGATLVGEYSPDSKTRAFINSLPRILRRIEELHEAGLRGQVDEVDSVLSREPRFHLELSTDSGGLGLLHKAVIHNHVPLQEWLIENYPDTVHVLDKEKRNPLHYAGGCVKTWNRLVEAAADTQAVDSEGNTPAFYMLHPRRLRPPLPDTRAHKQEQGLVIKPSNIRIWIHDKDLGRLQRVLWEGMGDRLRTETSTQPMVRRFLNAVPYIMGSIREVHTAAVNNDLELLLARSAEPVPKDILMSKDANGLTPLHKAAGLGNMEIVQEILRRAPEAVNAKDNIGRTPLHYAAGLRDRNAMYQHLVDAGAIDHLEDKKGNTPSHYKGKPSELEGPQYLSVIPNAPRTAHIFPPSWDWRLLTTSSDAETASTATSPQIETIRNINDEKITKEEEELAPKIDDDEEMEQASETPEVESEPVLDPETAQSEPAEAEAMRPEMSEDEGVGSEFPASAGDTLSPESDVTNEEDVREDELSGAKLGETFTLTRSLFGGRGHRGGNLGDYDSGNEDVQTESEETFGEKINHDFVEDVGELNESDQIGILELNERRNESSSSLASQNNEIEDIFKRPTSGQRESISRPISGTNIKMSDEGENSRPSSRQIEGSPSDSIREQMGGRSNIPLNGQMEGRSRRTTRGSNSISLINGPTTGQIARTSSRPTGGQMEGSSNGSTSGELVEGISGTPFRERMNSSRPSSGQIDERSSILIRGQSERDSDRLGSAEGSSSEPINGQVEDSSNIPISEQMESSTDRPTSGQMEGSGPFSGRMENSSSRPISGQMEGRSSRPISGQMENSSSRPISGQMEGRSSRPISGQFEGRSSRPISGQLDRRSSRTVDGEMEGRSSRPISGSTEGSSSSPISGQFESNSSRPTSGQIGRSSGPINAQFEGTSSRLISGQINSSSSRPVSGQMDSSLNRPFSGMMEDSTNGAPLDQRGMNDTNREGSSQSRETSRPTSTTMNSDESRPSSTINQKESSDVVNDNDNDESEDQDSLNQNTEMISRQIDNSTESNPNTETESRPSISGQSSRPGTGPFQANGSRSAQGDSGSEEEAETPERVLTAGGSRAEILAITPAPPEVGEDSDTQKAVEEQISEEEKQLAEELVKTGDMEAMAEMVLAGQGSALLGLTSDNPDVQLFINNVPQYMAKIERVHKAAREGDLRGVQTSLDRRKFAVARDNSTPLKPTPLHVAALFGRTSVLRYLAGRFPETMHAQDSAGRSPLHYAATLPDNGHFYSLLVTLGADKSLADDAGKTAEDYLRNRAELTRESLLAEYQNRTVPVDTSGLNFNRYADKVANDNVSSRQDIDDELLMARLETAFHFVQTKGKGTFLQKHCTKAVFEELKYRCTRLDNTLIDVIRPGVRDLALGKGKLKDKLFTGLEVPDYESFRVFERIIMPVIRELNEISPGEELREQPARNFWSERKEQFETIDLDPTGNVIKGFVVEMSRNLSPVSFPKNLKLSDLEKVEVALTSVMTGYYRRNKESGFIDESGENFGSYYSLNEMAENKEVLQDLEQESLVAEGIDDPNSDNWPYGRGVFISPYGDVAAWINIREHLKLFTVTTPEHRGHAGRAYITAVDIISSLDEKVESVRDPVLGFLTTDPRLVGNTLCFNVLLSLPNLAKSKSSLNRLCVEQGLHLQMTTNPTRFRLKNKACLGYSEFDCFFKFVDSVKMIVEAEKFSSKTSVVQIPSLIKNFLAKKNRRKLDN</sequence>
<feature type="compositionally biased region" description="Basic and acidic residues" evidence="8">
    <location>
        <begin position="761"/>
        <end position="770"/>
    </location>
</feature>
<dbReference type="InterPro" id="IPR014746">
    <property type="entry name" value="Gln_synth/guanido_kin_cat_dom"/>
</dbReference>
<dbReference type="InterPro" id="IPR036770">
    <property type="entry name" value="Ankyrin_rpt-contain_sf"/>
</dbReference>
<comment type="caution">
    <text evidence="7">Lacks conserved residue(s) required for the propagation of feature annotation.</text>
</comment>
<dbReference type="Pfam" id="PF00217">
    <property type="entry name" value="ATP-gua_Ptrans"/>
    <property type="match status" value="1"/>
</dbReference>
<feature type="compositionally biased region" description="Acidic residues" evidence="8">
    <location>
        <begin position="1030"/>
        <end position="1041"/>
    </location>
</feature>
<feature type="compositionally biased region" description="Acidic residues" evidence="8">
    <location>
        <begin position="452"/>
        <end position="472"/>
    </location>
</feature>
<dbReference type="Proteomes" id="UP000494040">
    <property type="component" value="Unassembled WGS sequence"/>
</dbReference>
<evidence type="ECO:0000256" key="6">
    <source>
        <dbReference type="PROSITE-ProRule" id="PRU00842"/>
    </source>
</evidence>
<feature type="compositionally biased region" description="Polar residues" evidence="8">
    <location>
        <begin position="917"/>
        <end position="967"/>
    </location>
</feature>
<keyword evidence="4 7" id="KW-0067">ATP-binding</keyword>
<dbReference type="Pfam" id="PF02807">
    <property type="entry name" value="ATP-gua_PtransN"/>
    <property type="match status" value="1"/>
</dbReference>
<dbReference type="InterPro" id="IPR036802">
    <property type="entry name" value="ATP-guanido_PTrfase_N_sf"/>
</dbReference>
<dbReference type="KEGG" id="clec:106668453"/>
<dbReference type="Gene3D" id="1.25.40.20">
    <property type="entry name" value="Ankyrin repeat-containing domain"/>
    <property type="match status" value="3"/>
</dbReference>
<feature type="compositionally biased region" description="Basic residues" evidence="8">
    <location>
        <begin position="1"/>
        <end position="11"/>
    </location>
</feature>
<feature type="region of interest" description="Disordered" evidence="8">
    <location>
        <begin position="418"/>
        <end position="583"/>
    </location>
</feature>
<evidence type="ECO:0000256" key="7">
    <source>
        <dbReference type="PROSITE-ProRule" id="PRU00843"/>
    </source>
</evidence>
<feature type="compositionally biased region" description="Basic and acidic residues" evidence="8">
    <location>
        <begin position="878"/>
        <end position="894"/>
    </location>
</feature>
<feature type="compositionally biased region" description="Polar residues" evidence="8">
    <location>
        <begin position="690"/>
        <end position="725"/>
    </location>
</feature>
<dbReference type="GO" id="GO:0005524">
    <property type="term" value="F:ATP binding"/>
    <property type="evidence" value="ECO:0007669"/>
    <property type="project" value="UniProtKB-UniRule"/>
</dbReference>
<dbReference type="PROSITE" id="PS50088">
    <property type="entry name" value="ANK_REPEAT"/>
    <property type="match status" value="3"/>
</dbReference>
<evidence type="ECO:0000259" key="9">
    <source>
        <dbReference type="PROSITE" id="PS51509"/>
    </source>
</evidence>
<feature type="compositionally biased region" description="Polar residues" evidence="8">
    <location>
        <begin position="622"/>
        <end position="639"/>
    </location>
</feature>